<keyword evidence="5" id="KW-0862">Zinc</keyword>
<dbReference type="Gene3D" id="2.20.25.80">
    <property type="entry name" value="WRKY domain"/>
    <property type="match status" value="1"/>
</dbReference>
<feature type="region of interest" description="Disordered" evidence="11">
    <location>
        <begin position="150"/>
        <end position="175"/>
    </location>
</feature>
<dbReference type="Proteomes" id="UP000000763">
    <property type="component" value="Chromosome 8"/>
</dbReference>
<evidence type="ECO:0000256" key="3">
    <source>
        <dbReference type="ARBA" id="ARBA00022723"/>
    </source>
</evidence>
<evidence type="ECO:0000259" key="13">
    <source>
        <dbReference type="PROSITE" id="PS50811"/>
    </source>
</evidence>
<keyword evidence="6" id="KW-0805">Transcription regulation</keyword>
<dbReference type="GO" id="GO:0008270">
    <property type="term" value="F:zinc ion binding"/>
    <property type="evidence" value="ECO:0007669"/>
    <property type="project" value="UniProtKB-KW"/>
</dbReference>
<dbReference type="InterPro" id="IPR036576">
    <property type="entry name" value="WRKY_dom_sf"/>
</dbReference>
<dbReference type="EMBL" id="AP008214">
    <property type="protein sequence ID" value="BAF23110.1"/>
    <property type="molecule type" value="Genomic_DNA"/>
</dbReference>
<dbReference type="InterPro" id="IPR012337">
    <property type="entry name" value="RNaseH-like_sf"/>
</dbReference>
<name>Q0J7F5_ORYSJ</name>
<keyword evidence="9" id="KW-0539">Nucleus</keyword>
<accession>Q0J7F5</accession>
<dbReference type="GO" id="GO:0043565">
    <property type="term" value="F:sequence-specific DNA binding"/>
    <property type="evidence" value="ECO:0007669"/>
    <property type="project" value="InterPro"/>
</dbReference>
<dbReference type="InterPro" id="IPR008906">
    <property type="entry name" value="HATC_C_dom"/>
</dbReference>
<dbReference type="SUPFAM" id="SSF118290">
    <property type="entry name" value="WRKY DNA-binding domain"/>
    <property type="match status" value="1"/>
</dbReference>
<evidence type="ECO:0000256" key="4">
    <source>
        <dbReference type="ARBA" id="ARBA00022771"/>
    </source>
</evidence>
<feature type="domain" description="WRKY" evidence="13">
    <location>
        <begin position="62"/>
        <end position="119"/>
    </location>
</feature>
<dbReference type="InterPro" id="IPR052035">
    <property type="entry name" value="ZnF_BED_domain_contain"/>
</dbReference>
<dbReference type="GO" id="GO:0009791">
    <property type="term" value="P:post-embryonic development"/>
    <property type="evidence" value="ECO:0007669"/>
    <property type="project" value="UniProtKB-ARBA"/>
</dbReference>
<evidence type="ECO:0000256" key="7">
    <source>
        <dbReference type="ARBA" id="ARBA00023125"/>
    </source>
</evidence>
<dbReference type="GO" id="GO:0005634">
    <property type="term" value="C:nucleus"/>
    <property type="evidence" value="ECO:0007669"/>
    <property type="project" value="UniProtKB-SubCell"/>
</dbReference>
<organism evidence="14 15">
    <name type="scientific">Oryza sativa subsp. japonica</name>
    <name type="common">Rice</name>
    <dbReference type="NCBI Taxonomy" id="39947"/>
    <lineage>
        <taxon>Eukaryota</taxon>
        <taxon>Viridiplantae</taxon>
        <taxon>Streptophyta</taxon>
        <taxon>Embryophyta</taxon>
        <taxon>Tracheophyta</taxon>
        <taxon>Spermatophyta</taxon>
        <taxon>Magnoliopsida</taxon>
        <taxon>Liliopsida</taxon>
        <taxon>Poales</taxon>
        <taxon>Poaceae</taxon>
        <taxon>BOP clade</taxon>
        <taxon>Oryzoideae</taxon>
        <taxon>Oryzeae</taxon>
        <taxon>Oryzinae</taxon>
        <taxon>Oryza</taxon>
        <taxon>Oryza sativa</taxon>
    </lineage>
</organism>
<dbReference type="SMART" id="SM00774">
    <property type="entry name" value="WRKY"/>
    <property type="match status" value="1"/>
</dbReference>
<protein>
    <submittedName>
        <fullName evidence="14">Os08g0198000 protein</fullName>
    </submittedName>
</protein>
<dbReference type="InterPro" id="IPR003657">
    <property type="entry name" value="WRKY_dom"/>
</dbReference>
<dbReference type="Pfam" id="PF14372">
    <property type="entry name" value="hAT-like_RNase-H"/>
    <property type="match status" value="1"/>
</dbReference>
<dbReference type="Pfam" id="PF05699">
    <property type="entry name" value="Dimer_Tnp_hAT"/>
    <property type="match status" value="1"/>
</dbReference>
<evidence type="ECO:0000313" key="15">
    <source>
        <dbReference type="Proteomes" id="UP000000763"/>
    </source>
</evidence>
<dbReference type="PROSITE" id="PS50231">
    <property type="entry name" value="RICIN_B_LECTIN"/>
    <property type="match status" value="1"/>
</dbReference>
<evidence type="ECO:0000256" key="6">
    <source>
        <dbReference type="ARBA" id="ARBA00023015"/>
    </source>
</evidence>
<evidence type="ECO:0000256" key="5">
    <source>
        <dbReference type="ARBA" id="ARBA00022833"/>
    </source>
</evidence>
<evidence type="ECO:0000256" key="10">
    <source>
        <dbReference type="PROSITE-ProRule" id="PRU00027"/>
    </source>
</evidence>
<keyword evidence="4 10" id="KW-0863">Zinc-finger</keyword>
<keyword evidence="8" id="KW-0804">Transcription</keyword>
<dbReference type="SUPFAM" id="SSF53098">
    <property type="entry name" value="Ribonuclease H-like"/>
    <property type="match status" value="1"/>
</dbReference>
<dbReference type="KEGG" id="dosa:Os08g0198000"/>
<dbReference type="PROSITE" id="PS50808">
    <property type="entry name" value="ZF_BED"/>
    <property type="match status" value="1"/>
</dbReference>
<dbReference type="Pfam" id="PF03106">
    <property type="entry name" value="WRKY"/>
    <property type="match status" value="1"/>
</dbReference>
<evidence type="ECO:0000313" key="14">
    <source>
        <dbReference type="EMBL" id="BAF23110.1"/>
    </source>
</evidence>
<dbReference type="InterPro" id="IPR036236">
    <property type="entry name" value="Znf_C2H2_sf"/>
</dbReference>
<dbReference type="PANTHER" id="PTHR46481">
    <property type="entry name" value="ZINC FINGER BED DOMAIN-CONTAINING PROTEIN 4"/>
    <property type="match status" value="1"/>
</dbReference>
<comment type="subunit">
    <text evidence="2">Homodimer.</text>
</comment>
<evidence type="ECO:0000256" key="9">
    <source>
        <dbReference type="ARBA" id="ARBA00023242"/>
    </source>
</evidence>
<dbReference type="InterPro" id="IPR003656">
    <property type="entry name" value="Znf_BED"/>
</dbReference>
<feature type="compositionally biased region" description="Acidic residues" evidence="11">
    <location>
        <begin position="155"/>
        <end position="173"/>
    </location>
</feature>
<evidence type="ECO:0000256" key="1">
    <source>
        <dbReference type="ARBA" id="ARBA00004123"/>
    </source>
</evidence>
<dbReference type="AlphaFoldDB" id="Q0J7F5"/>
<dbReference type="PANTHER" id="PTHR46481:SF10">
    <property type="entry name" value="ZINC FINGER BED DOMAIN-CONTAINING PROTEIN 39"/>
    <property type="match status" value="1"/>
</dbReference>
<reference evidence="15" key="2">
    <citation type="journal article" date="2008" name="Nucleic Acids Res.">
        <title>The rice annotation project database (RAP-DB): 2008 update.</title>
        <authorList>
            <consortium name="The rice annotation project (RAP)"/>
        </authorList>
    </citation>
    <scope>GENOME REANNOTATION</scope>
    <source>
        <strain evidence="15">cv. Nipponbare</strain>
    </source>
</reference>
<dbReference type="SMR" id="Q0J7F5"/>
<gene>
    <name evidence="14" type="ordered locus">Os08g0198000</name>
</gene>
<proteinExistence type="predicted"/>
<dbReference type="Pfam" id="PF02892">
    <property type="entry name" value="zf-BED"/>
    <property type="match status" value="1"/>
</dbReference>
<evidence type="ECO:0000256" key="2">
    <source>
        <dbReference type="ARBA" id="ARBA00011738"/>
    </source>
</evidence>
<keyword evidence="7" id="KW-0238">DNA-binding</keyword>
<dbReference type="SUPFAM" id="SSF57667">
    <property type="entry name" value="beta-beta-alpha zinc fingers"/>
    <property type="match status" value="1"/>
</dbReference>
<sequence length="861" mass="97370">MENQSGQAQDGMADQRFRSWLTEQFNTQPYAGSSSNLAVMQMQVLPSHTTSQIIDTHPPEYDGYNWRICGQKVVQGGCHQKFYYECSQANCGAEKSVTRSADGQIKKTVCKGSHNHPLSSERVFGEGSATLDAIPVGEILQAAGVIRPSVAMPMNEEEDELQSGLGDSEEDDANEARVDGDGAAADANAIERHGAAQDITAQTATEVDVTGNGCQQRKNYCRSENRRSKSKVWKEFTAVLSVGKIQSAECKHCKKCLSGKSSGGTSHLRRHLKICPGQCRDTRIQQKWSSSRLDSSDANNWEFDQETSLELLTRALVSNLCPFSVTTSANFRKFFAGICPTYNIVPQAAIEEKFLSIFQNEKMKLKEEIALKPGGVFLSVTRWAPECKQFLCFTVHFIDKEWKLNRKIIRFQFSGDEALEAEHYVSILSNWKSFSNIRNASYEYGTEKTNKALIKAAVQDWNLEKKLLGIALPTNIGNEVILDLEETMTAAGQNFLLAKYKLLIVPCMINALHGLFGYTLERYVLEASREWFEYMTCSAIRLEKYKEILLRLHLSQPSFGSQKWHLTYYLFEAALQFVKEFPNPDAAHLKMFLRKPFPERLEATKNFCDLARPIYHAIDVLSRQNVAFNSHFHVIWSLGTVLKESSKKINIKRIIDIDDMLKKFDNLWRKCYVWLSLAVVLDPRFKLRYLEQCFKQAFGTGAKLCILEVRGKIYELFLQYSCNADQQSGELVNHWNNDLQMDRDGNDSLHGTDQNDIGQSALGEFRELTLYLEGGLCPQNEQFDILKWWKDNALTYPTLARLARDILAIPGSAVSAESAFDETDERVSLFNRKLSPEIVEALICTQDWIKSSETGDENGGS</sequence>
<reference evidence="14 15" key="1">
    <citation type="journal article" date="2005" name="Nature">
        <title>The map-based sequence of the rice genome.</title>
        <authorList>
            <consortium name="International rice genome sequencing project (IRGSP)"/>
            <person name="Matsumoto T."/>
            <person name="Wu J."/>
            <person name="Kanamori H."/>
            <person name="Katayose Y."/>
            <person name="Fujisawa M."/>
            <person name="Namiki N."/>
            <person name="Mizuno H."/>
            <person name="Yamamoto K."/>
            <person name="Antonio B.A."/>
            <person name="Baba T."/>
            <person name="Sakata K."/>
            <person name="Nagamura Y."/>
            <person name="Aoki H."/>
            <person name="Arikawa K."/>
            <person name="Arita K."/>
            <person name="Bito T."/>
            <person name="Chiden Y."/>
            <person name="Fujitsuka N."/>
            <person name="Fukunaka R."/>
            <person name="Hamada M."/>
            <person name="Harada C."/>
            <person name="Hayashi A."/>
            <person name="Hijishita S."/>
            <person name="Honda M."/>
            <person name="Hosokawa S."/>
            <person name="Ichikawa Y."/>
            <person name="Idonuma A."/>
            <person name="Iijima M."/>
            <person name="Ikeda M."/>
            <person name="Ikeno M."/>
            <person name="Ito K."/>
            <person name="Ito S."/>
            <person name="Ito T."/>
            <person name="Ito Y."/>
            <person name="Ito Y."/>
            <person name="Iwabuchi A."/>
            <person name="Kamiya K."/>
            <person name="Karasawa W."/>
            <person name="Kurita K."/>
            <person name="Katagiri S."/>
            <person name="Kikuta A."/>
            <person name="Kobayashi H."/>
            <person name="Kobayashi N."/>
            <person name="Machita K."/>
            <person name="Maehara T."/>
            <person name="Masukawa M."/>
            <person name="Mizubayashi T."/>
            <person name="Mukai Y."/>
            <person name="Nagasaki H."/>
            <person name="Nagata Y."/>
            <person name="Naito S."/>
            <person name="Nakashima M."/>
            <person name="Nakama Y."/>
            <person name="Nakamichi Y."/>
            <person name="Nakamura M."/>
            <person name="Meguro A."/>
            <person name="Negishi M."/>
            <person name="Ohta I."/>
            <person name="Ohta T."/>
            <person name="Okamoto M."/>
            <person name="Ono N."/>
            <person name="Saji S."/>
            <person name="Sakaguchi M."/>
            <person name="Sakai K."/>
            <person name="Shibata M."/>
            <person name="Shimokawa T."/>
            <person name="Song J."/>
            <person name="Takazaki Y."/>
            <person name="Terasawa K."/>
            <person name="Tsugane M."/>
            <person name="Tsuji K."/>
            <person name="Ueda S."/>
            <person name="Waki K."/>
            <person name="Yamagata H."/>
            <person name="Yamamoto M."/>
            <person name="Yamamoto S."/>
            <person name="Yamane H."/>
            <person name="Yoshiki S."/>
            <person name="Yoshihara R."/>
            <person name="Yukawa K."/>
            <person name="Zhong H."/>
            <person name="Yano M."/>
            <person name="Yuan Q."/>
            <person name="Ouyang S."/>
            <person name="Liu J."/>
            <person name="Jones K.M."/>
            <person name="Gansberger K."/>
            <person name="Moffat K."/>
            <person name="Hill J."/>
            <person name="Bera J."/>
            <person name="Fadrosh D."/>
            <person name="Jin S."/>
            <person name="Johri S."/>
            <person name="Kim M."/>
            <person name="Overton L."/>
            <person name="Reardon M."/>
            <person name="Tsitrin T."/>
            <person name="Vuong H."/>
            <person name="Weaver B."/>
            <person name="Ciecko A."/>
            <person name="Tallon L."/>
            <person name="Jackson J."/>
            <person name="Pai G."/>
            <person name="Aken S.V."/>
            <person name="Utterback T."/>
            <person name="Reidmuller S."/>
            <person name="Feldblyum T."/>
            <person name="Hsiao J."/>
            <person name="Zismann V."/>
            <person name="Iobst S."/>
            <person name="de Vazeille A.R."/>
            <person name="Buell C.R."/>
            <person name="Ying K."/>
            <person name="Li Y."/>
            <person name="Lu T."/>
            <person name="Huang Y."/>
            <person name="Zhao Q."/>
            <person name="Feng Q."/>
            <person name="Zhang L."/>
            <person name="Zhu J."/>
            <person name="Weng Q."/>
            <person name="Mu J."/>
            <person name="Lu Y."/>
            <person name="Fan D."/>
            <person name="Liu Y."/>
            <person name="Guan J."/>
            <person name="Zhang Y."/>
            <person name="Yu S."/>
            <person name="Liu X."/>
            <person name="Zhang Y."/>
            <person name="Hong G."/>
            <person name="Han B."/>
            <person name="Choisne N."/>
            <person name="Demange N."/>
            <person name="Orjeda G."/>
            <person name="Samain S."/>
            <person name="Cattolico L."/>
            <person name="Pelletier E."/>
            <person name="Couloux A."/>
            <person name="Segurens B."/>
            <person name="Wincker P."/>
            <person name="D'Hont A."/>
            <person name="Scarpelli C."/>
            <person name="Weissenbach J."/>
            <person name="Salanoubat M."/>
            <person name="Quetier F."/>
            <person name="Yu Y."/>
            <person name="Kim H.R."/>
            <person name="Rambo T."/>
            <person name="Currie J."/>
            <person name="Collura K."/>
            <person name="Luo M."/>
            <person name="Yang T."/>
            <person name="Ammiraju J.S.S."/>
            <person name="Engler F."/>
            <person name="Soderlund C."/>
            <person name="Wing R.A."/>
            <person name="Palmer L.E."/>
            <person name="de la Bastide M."/>
            <person name="Spiegel L."/>
            <person name="Nascimento L."/>
            <person name="Zutavern T."/>
            <person name="O'Shaughnessy A."/>
            <person name="Dike S."/>
            <person name="Dedhia N."/>
            <person name="Preston R."/>
            <person name="Balija V."/>
            <person name="McCombie W.R."/>
            <person name="Chow T."/>
            <person name="Chen H."/>
            <person name="Chung M."/>
            <person name="Chen C."/>
            <person name="Shaw J."/>
            <person name="Wu H."/>
            <person name="Hsiao K."/>
            <person name="Chao Y."/>
            <person name="Chu M."/>
            <person name="Cheng C."/>
            <person name="Hour A."/>
            <person name="Lee P."/>
            <person name="Lin S."/>
            <person name="Lin Y."/>
            <person name="Liou J."/>
            <person name="Liu S."/>
            <person name="Hsing Y."/>
            <person name="Raghuvanshi S."/>
            <person name="Mohanty A."/>
            <person name="Bharti A.K."/>
            <person name="Gaur A."/>
            <person name="Gupta V."/>
            <person name="Kumar D."/>
            <person name="Ravi V."/>
            <person name="Vij S."/>
            <person name="Kapur A."/>
            <person name="Khurana P."/>
            <person name="Khurana P."/>
            <person name="Khurana J.P."/>
            <person name="Tyagi A.K."/>
            <person name="Gaikwad K."/>
            <person name="Singh A."/>
            <person name="Dalal V."/>
            <person name="Srivastava S."/>
            <person name="Dixit A."/>
            <person name="Pal A.K."/>
            <person name="Ghazi I.A."/>
            <person name="Yadav M."/>
            <person name="Pandit A."/>
            <person name="Bhargava A."/>
            <person name="Sureshbabu K."/>
            <person name="Batra K."/>
            <person name="Sharma T.R."/>
            <person name="Mohapatra T."/>
            <person name="Singh N.K."/>
            <person name="Messing J."/>
            <person name="Nelson A.B."/>
            <person name="Fuks G."/>
            <person name="Kavchok S."/>
            <person name="Keizer G."/>
            <person name="Linton E."/>
            <person name="Llaca V."/>
            <person name="Song R."/>
            <person name="Tanyolac B."/>
            <person name="Young S."/>
            <person name="Ho-Il K."/>
            <person name="Hahn J.H."/>
            <person name="Sangsakoo G."/>
            <person name="Vanavichit A."/>
            <person name="de Mattos Luiz.A.T."/>
            <person name="Zimmer P.D."/>
            <person name="Malone G."/>
            <person name="Dellagostin O."/>
            <person name="de Oliveira A.C."/>
            <person name="Bevan M."/>
            <person name="Bancroft I."/>
            <person name="Minx P."/>
            <person name="Cordum H."/>
            <person name="Wilson R."/>
            <person name="Cheng Z."/>
            <person name="Jin W."/>
            <person name="Jiang J."/>
            <person name="Leong S.A."/>
            <person name="Iwama H."/>
            <person name="Gojobori T."/>
            <person name="Itoh T."/>
            <person name="Niimura Y."/>
            <person name="Fujii Y."/>
            <person name="Habara T."/>
            <person name="Sakai H."/>
            <person name="Sato Y."/>
            <person name="Wilson G."/>
            <person name="Kumar K."/>
            <person name="McCouch S."/>
            <person name="Juretic N."/>
            <person name="Hoen D."/>
            <person name="Wright S."/>
            <person name="Bruskiewich R."/>
            <person name="Bureau T."/>
            <person name="Miyao A."/>
            <person name="Hirochika H."/>
            <person name="Nishikawa T."/>
            <person name="Kadowaki K."/>
            <person name="Sugiura M."/>
            <person name="Burr B."/>
            <person name="Sasaki T."/>
        </authorList>
    </citation>
    <scope>NUCLEOTIDE SEQUENCE [LARGE SCALE GENOMIC DNA]</scope>
    <source>
        <strain evidence="15">cv. Nipponbare</strain>
    </source>
</reference>
<feature type="domain" description="BED-type" evidence="12">
    <location>
        <begin position="227"/>
        <end position="282"/>
    </location>
</feature>
<dbReference type="SMART" id="SM00614">
    <property type="entry name" value="ZnF_BED"/>
    <property type="match status" value="1"/>
</dbReference>
<evidence type="ECO:0000256" key="11">
    <source>
        <dbReference type="SAM" id="MobiDB-lite"/>
    </source>
</evidence>
<comment type="subcellular location">
    <subcellularLocation>
        <location evidence="1">Nucleus</location>
    </subcellularLocation>
</comment>
<evidence type="ECO:0000256" key="8">
    <source>
        <dbReference type="ARBA" id="ARBA00023163"/>
    </source>
</evidence>
<dbReference type="PROSITE" id="PS50811">
    <property type="entry name" value="WRKY"/>
    <property type="match status" value="1"/>
</dbReference>
<dbReference type="InterPro" id="IPR025525">
    <property type="entry name" value="hAT-like_transposase_RNase-H"/>
</dbReference>
<dbReference type="OrthoDB" id="647840at2759"/>
<dbReference type="GO" id="GO:0003700">
    <property type="term" value="F:DNA-binding transcription factor activity"/>
    <property type="evidence" value="ECO:0007669"/>
    <property type="project" value="InterPro"/>
</dbReference>
<evidence type="ECO:0000259" key="12">
    <source>
        <dbReference type="PROSITE" id="PS50808"/>
    </source>
</evidence>
<dbReference type="GO" id="GO:0046983">
    <property type="term" value="F:protein dimerization activity"/>
    <property type="evidence" value="ECO:0007669"/>
    <property type="project" value="InterPro"/>
</dbReference>
<keyword evidence="3" id="KW-0479">Metal-binding</keyword>